<comment type="caution">
    <text evidence="20">The sequence shown here is derived from an EMBL/GenBank/DDBJ whole genome shotgun (WGS) entry which is preliminary data.</text>
</comment>
<dbReference type="GO" id="GO:0090524">
    <property type="term" value="F:cytochrome-b5 reductase activity, acting on NADH"/>
    <property type="evidence" value="ECO:0007669"/>
    <property type="project" value="UniProtKB-EC"/>
</dbReference>
<dbReference type="InterPro" id="IPR001709">
    <property type="entry name" value="Flavoprot_Pyr_Nucl_cyt_Rdtase"/>
</dbReference>
<dbReference type="SUPFAM" id="SSF52343">
    <property type="entry name" value="Ferredoxin reductase-like, C-terminal NADP-linked domain"/>
    <property type="match status" value="1"/>
</dbReference>
<dbReference type="InterPro" id="IPR001834">
    <property type="entry name" value="CBR-like"/>
</dbReference>
<keyword evidence="5 16" id="KW-0285">Flavoprotein</keyword>
<organism evidence="20 21">
    <name type="scientific">Austropuccinia psidii MF-1</name>
    <dbReference type="NCBI Taxonomy" id="1389203"/>
    <lineage>
        <taxon>Eukaryota</taxon>
        <taxon>Fungi</taxon>
        <taxon>Dikarya</taxon>
        <taxon>Basidiomycota</taxon>
        <taxon>Pucciniomycotina</taxon>
        <taxon>Pucciniomycetes</taxon>
        <taxon>Pucciniales</taxon>
        <taxon>Sphaerophragmiaceae</taxon>
        <taxon>Austropuccinia</taxon>
    </lineage>
</organism>
<sequence>MGFPDVAQSSSVILSVLAILIVAILTTRLSSKKKPALVPDRFQSFKLKSKTSISPNTSIYRFSLPKPDDTLGLPIGQHISIQAEINGKNIQRSYTPVSSDDDRGYFDLLIKTYEQGNISKYISNLKLGETIQVKGPKGQMRYHSKLCQQIGMIAGGTGITPMLQIIRACAKNPNDHTQISLIYANVNIDDILLKQELDQIQKEHPQKLSVYYVLNNPPEDWQGGSGFVTKDMIQAKLPQSKGADQTKILLCGPPPMTTIMKKYLEELEFEKCRAVSKINDQVFCF</sequence>
<dbReference type="OrthoDB" id="432685at2759"/>
<evidence type="ECO:0000256" key="17">
    <source>
        <dbReference type="RuleBase" id="RU361226"/>
    </source>
</evidence>
<feature type="binding site" evidence="16">
    <location>
        <position position="109"/>
    </location>
    <ligand>
        <name>FAD</name>
        <dbReference type="ChEBI" id="CHEBI:57692"/>
    </ligand>
</feature>
<dbReference type="Pfam" id="PF00970">
    <property type="entry name" value="FAD_binding_6"/>
    <property type="match status" value="1"/>
</dbReference>
<evidence type="ECO:0000256" key="6">
    <source>
        <dbReference type="ARBA" id="ARBA00022692"/>
    </source>
</evidence>
<dbReference type="CDD" id="cd06183">
    <property type="entry name" value="cyt_b5_reduct_like"/>
    <property type="match status" value="1"/>
</dbReference>
<feature type="binding site" evidence="16">
    <location>
        <position position="94"/>
    </location>
    <ligand>
        <name>FAD</name>
        <dbReference type="ChEBI" id="CHEBI:57692"/>
    </ligand>
</feature>
<dbReference type="FunFam" id="2.40.30.10:FF:000032">
    <property type="entry name" value="NADH-cytochrome b5 reductase"/>
    <property type="match status" value="1"/>
</dbReference>
<accession>A0A9Q3BL03</accession>
<dbReference type="Pfam" id="PF00175">
    <property type="entry name" value="NAD_binding_1"/>
    <property type="match status" value="1"/>
</dbReference>
<evidence type="ECO:0000256" key="15">
    <source>
        <dbReference type="ARBA" id="ARBA00049138"/>
    </source>
</evidence>
<dbReference type="FunFam" id="3.40.50.80:FF:000019">
    <property type="entry name" value="NADH-cytochrome b5 reductase"/>
    <property type="match status" value="1"/>
</dbReference>
<dbReference type="InterPro" id="IPR017938">
    <property type="entry name" value="Riboflavin_synthase-like_b-brl"/>
</dbReference>
<evidence type="ECO:0000313" key="20">
    <source>
        <dbReference type="EMBL" id="MBW0467133.1"/>
    </source>
</evidence>
<evidence type="ECO:0000256" key="14">
    <source>
        <dbReference type="ARBA" id="ARBA00047682"/>
    </source>
</evidence>
<evidence type="ECO:0000259" key="19">
    <source>
        <dbReference type="PROSITE" id="PS51384"/>
    </source>
</evidence>
<evidence type="ECO:0000256" key="5">
    <source>
        <dbReference type="ARBA" id="ARBA00022630"/>
    </source>
</evidence>
<dbReference type="InterPro" id="IPR001433">
    <property type="entry name" value="OxRdtase_FAD/NAD-bd"/>
</dbReference>
<dbReference type="PRINTS" id="PR00406">
    <property type="entry name" value="CYTB5RDTASE"/>
</dbReference>
<keyword evidence="21" id="KW-1185">Reference proteome</keyword>
<keyword evidence="6 18" id="KW-0812">Transmembrane</keyword>
<proteinExistence type="inferred from homology"/>
<dbReference type="PANTHER" id="PTHR19370:SF184">
    <property type="entry name" value="NADH-CYTOCHROME B5 REDUCTASE-LIKE"/>
    <property type="match status" value="1"/>
</dbReference>
<evidence type="ECO:0000256" key="7">
    <source>
        <dbReference type="ARBA" id="ARBA00022787"/>
    </source>
</evidence>
<dbReference type="SUPFAM" id="SSF63380">
    <property type="entry name" value="Riboflavin synthase domain-like"/>
    <property type="match status" value="1"/>
</dbReference>
<feature type="domain" description="FAD-binding FR-type" evidence="19">
    <location>
        <begin position="40"/>
        <end position="143"/>
    </location>
</feature>
<feature type="transmembrane region" description="Helical" evidence="18">
    <location>
        <begin position="6"/>
        <end position="25"/>
    </location>
</feature>
<reference evidence="20" key="1">
    <citation type="submission" date="2021-03" db="EMBL/GenBank/DDBJ databases">
        <title>Draft genome sequence of rust myrtle Austropuccinia psidii MF-1, a brazilian biotype.</title>
        <authorList>
            <person name="Quecine M.C."/>
            <person name="Pachon D.M.R."/>
            <person name="Bonatelli M.L."/>
            <person name="Correr F.H."/>
            <person name="Franceschini L.M."/>
            <person name="Leite T.F."/>
            <person name="Margarido G.R.A."/>
            <person name="Almeida C.A."/>
            <person name="Ferrarezi J.A."/>
            <person name="Labate C.A."/>
        </authorList>
    </citation>
    <scope>NUCLEOTIDE SEQUENCE</scope>
    <source>
        <strain evidence="20">MF-1</strain>
    </source>
</reference>
<evidence type="ECO:0000256" key="8">
    <source>
        <dbReference type="ARBA" id="ARBA00022827"/>
    </source>
</evidence>
<dbReference type="Proteomes" id="UP000765509">
    <property type="component" value="Unassembled WGS sequence"/>
</dbReference>
<comment type="pathway">
    <text evidence="3">Protein modification; peptidyl-diphthamide biosynthesis.</text>
</comment>
<evidence type="ECO:0000256" key="18">
    <source>
        <dbReference type="SAM" id="Phobius"/>
    </source>
</evidence>
<feature type="binding site" evidence="16">
    <location>
        <position position="92"/>
    </location>
    <ligand>
        <name>FAD</name>
        <dbReference type="ChEBI" id="CHEBI:57692"/>
    </ligand>
</feature>
<gene>
    <name evidence="20" type="ORF">O181_006848</name>
</gene>
<dbReference type="EMBL" id="AVOT02001497">
    <property type="protein sequence ID" value="MBW0467133.1"/>
    <property type="molecule type" value="Genomic_DNA"/>
</dbReference>
<dbReference type="AlphaFoldDB" id="A0A9Q3BL03"/>
<feature type="binding site" evidence="16">
    <location>
        <position position="119"/>
    </location>
    <ligand>
        <name>FAD</name>
        <dbReference type="ChEBI" id="CHEBI:57692"/>
    </ligand>
</feature>
<dbReference type="PRINTS" id="PR00371">
    <property type="entry name" value="FPNCR"/>
</dbReference>
<dbReference type="PROSITE" id="PS51384">
    <property type="entry name" value="FAD_FR"/>
    <property type="match status" value="1"/>
</dbReference>
<dbReference type="InterPro" id="IPR017927">
    <property type="entry name" value="FAD-bd_FR_type"/>
</dbReference>
<protein>
    <recommendedName>
        <fullName evidence="17">NADH-cytochrome b5 reductase</fullName>
        <ecNumber evidence="17">1.6.2.2</ecNumber>
    </recommendedName>
</protein>
<evidence type="ECO:0000256" key="4">
    <source>
        <dbReference type="ARBA" id="ARBA00006105"/>
    </source>
</evidence>
<feature type="binding site" evidence="16">
    <location>
        <position position="111"/>
    </location>
    <ligand>
        <name>FAD</name>
        <dbReference type="ChEBI" id="CHEBI:57692"/>
    </ligand>
</feature>
<keyword evidence="10 17" id="KW-0560">Oxidoreductase</keyword>
<comment type="similarity">
    <text evidence="4 17">Belongs to the flavoprotein pyridine nucleotide cytochrome reductase family.</text>
</comment>
<evidence type="ECO:0000256" key="16">
    <source>
        <dbReference type="PIRSR" id="PIRSR601834-1"/>
    </source>
</evidence>
<keyword evidence="8 16" id="KW-0274">FAD</keyword>
<keyword evidence="7" id="KW-1000">Mitochondrion outer membrane</keyword>
<comment type="subcellular location">
    <subcellularLocation>
        <location evidence="2">Mitochondrion outer membrane</location>
    </subcellularLocation>
</comment>
<dbReference type="Gene3D" id="3.40.50.80">
    <property type="entry name" value="Nucleotide-binding domain of ferredoxin-NADP reductase (FNR) module"/>
    <property type="match status" value="1"/>
</dbReference>
<name>A0A9Q3BL03_9BASI</name>
<evidence type="ECO:0000313" key="21">
    <source>
        <dbReference type="Proteomes" id="UP000765509"/>
    </source>
</evidence>
<feature type="binding site" evidence="16">
    <location>
        <position position="118"/>
    </location>
    <ligand>
        <name>FAD</name>
        <dbReference type="ChEBI" id="CHEBI:57692"/>
    </ligand>
</feature>
<comment type="cofactor">
    <cofactor evidence="1 16 17">
        <name>FAD</name>
        <dbReference type="ChEBI" id="CHEBI:57692"/>
    </cofactor>
</comment>
<dbReference type="PANTHER" id="PTHR19370">
    <property type="entry name" value="NADH-CYTOCHROME B5 REDUCTASE"/>
    <property type="match status" value="1"/>
</dbReference>
<dbReference type="InterPro" id="IPR039261">
    <property type="entry name" value="FNR_nucleotide-bd"/>
</dbReference>
<feature type="binding site" evidence="16">
    <location>
        <position position="160"/>
    </location>
    <ligand>
        <name>FAD</name>
        <dbReference type="ChEBI" id="CHEBI:57692"/>
    </ligand>
</feature>
<dbReference type="GO" id="GO:0005741">
    <property type="term" value="C:mitochondrial outer membrane"/>
    <property type="evidence" value="ECO:0007669"/>
    <property type="project" value="UniProtKB-SubCell"/>
</dbReference>
<evidence type="ECO:0000256" key="2">
    <source>
        <dbReference type="ARBA" id="ARBA00004294"/>
    </source>
</evidence>
<evidence type="ECO:0000256" key="10">
    <source>
        <dbReference type="ARBA" id="ARBA00023002"/>
    </source>
</evidence>
<evidence type="ECO:0000256" key="12">
    <source>
        <dbReference type="ARBA" id="ARBA00023128"/>
    </source>
</evidence>
<evidence type="ECO:0000256" key="3">
    <source>
        <dbReference type="ARBA" id="ARBA00005156"/>
    </source>
</evidence>
<evidence type="ECO:0000256" key="13">
    <source>
        <dbReference type="ARBA" id="ARBA00023136"/>
    </source>
</evidence>
<comment type="catalytic activity">
    <reaction evidence="14 17">
        <text>2 Fe(III)-[cytochrome b5] + NADH = 2 Fe(II)-[cytochrome b5] + NAD(+) + H(+)</text>
        <dbReference type="Rhea" id="RHEA:46680"/>
        <dbReference type="Rhea" id="RHEA-COMP:10438"/>
        <dbReference type="Rhea" id="RHEA-COMP:10439"/>
        <dbReference type="ChEBI" id="CHEBI:15378"/>
        <dbReference type="ChEBI" id="CHEBI:29033"/>
        <dbReference type="ChEBI" id="CHEBI:29034"/>
        <dbReference type="ChEBI" id="CHEBI:57540"/>
        <dbReference type="ChEBI" id="CHEBI:57945"/>
        <dbReference type="EC" id="1.6.2.2"/>
    </reaction>
</comment>
<evidence type="ECO:0000256" key="9">
    <source>
        <dbReference type="ARBA" id="ARBA00022989"/>
    </source>
</evidence>
<evidence type="ECO:0000256" key="11">
    <source>
        <dbReference type="ARBA" id="ARBA00023027"/>
    </source>
</evidence>
<dbReference type="EC" id="1.6.2.2" evidence="17"/>
<keyword evidence="13 18" id="KW-0472">Membrane</keyword>
<keyword evidence="12" id="KW-0496">Mitochondrion</keyword>
<keyword evidence="9 18" id="KW-1133">Transmembrane helix</keyword>
<dbReference type="Gene3D" id="2.40.30.10">
    <property type="entry name" value="Translation factors"/>
    <property type="match status" value="1"/>
</dbReference>
<evidence type="ECO:0000256" key="1">
    <source>
        <dbReference type="ARBA" id="ARBA00001974"/>
    </source>
</evidence>
<comment type="catalytic activity">
    <reaction evidence="15">
        <text>2 Fe(3+)-[Dph3] + NADH = 2 Fe(2+)-[Dph3] + NAD(+) + H(+)</text>
        <dbReference type="Rhea" id="RHEA:71231"/>
        <dbReference type="Rhea" id="RHEA-COMP:18002"/>
        <dbReference type="Rhea" id="RHEA-COMP:18003"/>
        <dbReference type="ChEBI" id="CHEBI:15378"/>
        <dbReference type="ChEBI" id="CHEBI:29033"/>
        <dbReference type="ChEBI" id="CHEBI:29034"/>
        <dbReference type="ChEBI" id="CHEBI:57540"/>
        <dbReference type="ChEBI" id="CHEBI:57945"/>
        <dbReference type="ChEBI" id="CHEBI:83228"/>
    </reaction>
    <physiologicalReaction direction="left-to-right" evidence="15">
        <dbReference type="Rhea" id="RHEA:71232"/>
    </physiologicalReaction>
</comment>
<dbReference type="InterPro" id="IPR008333">
    <property type="entry name" value="Cbr1-like_FAD-bd_dom"/>
</dbReference>
<keyword evidence="11 17" id="KW-0520">NAD</keyword>